<keyword evidence="1" id="KW-0560">Oxidoreductase</keyword>
<evidence type="ECO:0000256" key="1">
    <source>
        <dbReference type="ARBA" id="ARBA00023002"/>
    </source>
</evidence>
<dbReference type="Gene3D" id="3.40.50.720">
    <property type="entry name" value="NAD(P)-binding Rossmann-like Domain"/>
    <property type="match status" value="2"/>
</dbReference>
<protein>
    <recommendedName>
        <fullName evidence="2">D-isomer specific 2-hydroxyacid dehydrogenase NAD-binding domain-containing protein</fullName>
    </recommendedName>
</protein>
<comment type="caution">
    <text evidence="3">The sequence shown here is derived from an EMBL/GenBank/DDBJ whole genome shotgun (WGS) entry which is preliminary data.</text>
</comment>
<gene>
    <name evidence="3" type="ORF">Golob_008811</name>
</gene>
<dbReference type="EMBL" id="JABEZX010000008">
    <property type="protein sequence ID" value="MBA0563849.1"/>
    <property type="molecule type" value="Genomic_DNA"/>
</dbReference>
<evidence type="ECO:0000313" key="3">
    <source>
        <dbReference type="EMBL" id="MBA0563849.1"/>
    </source>
</evidence>
<dbReference type="PANTHER" id="PTHR10996:SF268">
    <property type="entry name" value="GLYOXYLATE_HYDROXYPYRUVATE REDUCTASE HPR3"/>
    <property type="match status" value="1"/>
</dbReference>
<reference evidence="3 4" key="1">
    <citation type="journal article" date="2019" name="Genome Biol. Evol.">
        <title>Insights into the evolution of the New World diploid cottons (Gossypium, subgenus Houzingenia) based on genome sequencing.</title>
        <authorList>
            <person name="Grover C.E."/>
            <person name="Arick M.A. 2nd"/>
            <person name="Thrash A."/>
            <person name="Conover J.L."/>
            <person name="Sanders W.S."/>
            <person name="Peterson D.G."/>
            <person name="Frelichowski J.E."/>
            <person name="Scheffler J.A."/>
            <person name="Scheffler B.E."/>
            <person name="Wendel J.F."/>
        </authorList>
    </citation>
    <scope>NUCLEOTIDE SEQUENCE [LARGE SCALE GENOMIC DNA]</scope>
    <source>
        <strain evidence="3">157</strain>
        <tissue evidence="3">Leaf</tissue>
    </source>
</reference>
<keyword evidence="4" id="KW-1185">Reference proteome</keyword>
<evidence type="ECO:0000259" key="2">
    <source>
        <dbReference type="Pfam" id="PF02826"/>
    </source>
</evidence>
<dbReference type="AlphaFoldDB" id="A0A7J8MGK1"/>
<feature type="domain" description="D-isomer specific 2-hydroxyacid dehydrogenase NAD-binding" evidence="2">
    <location>
        <begin position="118"/>
        <end position="169"/>
    </location>
</feature>
<dbReference type="GO" id="GO:0005829">
    <property type="term" value="C:cytosol"/>
    <property type="evidence" value="ECO:0007669"/>
    <property type="project" value="TreeGrafter"/>
</dbReference>
<dbReference type="InterPro" id="IPR050223">
    <property type="entry name" value="D-isomer_2-hydroxyacid_DH"/>
</dbReference>
<dbReference type="SUPFAM" id="SSF51735">
    <property type="entry name" value="NAD(P)-binding Rossmann-fold domains"/>
    <property type="match status" value="1"/>
</dbReference>
<accession>A0A7J8MGK1</accession>
<dbReference type="GO" id="GO:0051287">
    <property type="term" value="F:NAD binding"/>
    <property type="evidence" value="ECO:0007669"/>
    <property type="project" value="InterPro"/>
</dbReference>
<dbReference type="GO" id="GO:0030267">
    <property type="term" value="F:glyoxylate reductase (NADPH) activity"/>
    <property type="evidence" value="ECO:0007669"/>
    <property type="project" value="TreeGrafter"/>
</dbReference>
<name>A0A7J8MGK1_9ROSI</name>
<dbReference type="Proteomes" id="UP000593572">
    <property type="component" value="Unassembled WGS sequence"/>
</dbReference>
<dbReference type="InterPro" id="IPR006140">
    <property type="entry name" value="D-isomer_DH_NAD-bd"/>
</dbReference>
<evidence type="ECO:0000313" key="4">
    <source>
        <dbReference type="Proteomes" id="UP000593572"/>
    </source>
</evidence>
<dbReference type="PANTHER" id="PTHR10996">
    <property type="entry name" value="2-HYDROXYACID DEHYDROGENASE-RELATED"/>
    <property type="match status" value="1"/>
</dbReference>
<sequence>MKCMGHIRPEPWKYLLNVLGFRAKWQSRFFSFNIYKNASAEALPSPPLVKSSPRMLLTLLLGFSSIFSDEFQPVIVEWKEDWDCGAWENWFRSCIKAETYNGVMEALGKVQKEASRSIGRGGLIDEKELVKFLVQGRVGGADLDVYEDEPHVPPELFAMDNIVLAPHAAVYSPESFEALQELVIGNLKALFSDQPLISPAQLE</sequence>
<proteinExistence type="predicted"/>
<dbReference type="Pfam" id="PF02826">
    <property type="entry name" value="2-Hacid_dh_C"/>
    <property type="match status" value="1"/>
</dbReference>
<dbReference type="InterPro" id="IPR036291">
    <property type="entry name" value="NAD(P)-bd_dom_sf"/>
</dbReference>
<dbReference type="GO" id="GO:0016618">
    <property type="term" value="F:hydroxypyruvate reductase [NAD(P)H] activity"/>
    <property type="evidence" value="ECO:0007669"/>
    <property type="project" value="TreeGrafter"/>
</dbReference>
<organism evidence="3 4">
    <name type="scientific">Gossypium lobatum</name>
    <dbReference type="NCBI Taxonomy" id="34289"/>
    <lineage>
        <taxon>Eukaryota</taxon>
        <taxon>Viridiplantae</taxon>
        <taxon>Streptophyta</taxon>
        <taxon>Embryophyta</taxon>
        <taxon>Tracheophyta</taxon>
        <taxon>Spermatophyta</taxon>
        <taxon>Magnoliopsida</taxon>
        <taxon>eudicotyledons</taxon>
        <taxon>Gunneridae</taxon>
        <taxon>Pentapetalae</taxon>
        <taxon>rosids</taxon>
        <taxon>malvids</taxon>
        <taxon>Malvales</taxon>
        <taxon>Malvaceae</taxon>
        <taxon>Malvoideae</taxon>
        <taxon>Gossypium</taxon>
    </lineage>
</organism>